<gene>
    <name evidence="1" type="ORF">GS441_19410</name>
</gene>
<accession>A0A9Q2PL06</accession>
<evidence type="ECO:0000313" key="2">
    <source>
        <dbReference type="Proteomes" id="UP000808906"/>
    </source>
</evidence>
<protein>
    <submittedName>
        <fullName evidence="1">Uncharacterized protein</fullName>
    </submittedName>
</protein>
<proteinExistence type="predicted"/>
<dbReference type="Proteomes" id="UP000808906">
    <property type="component" value="Unassembled WGS sequence"/>
</dbReference>
<name>A0A9Q2PL06_RHOHA</name>
<evidence type="ECO:0000313" key="1">
    <source>
        <dbReference type="EMBL" id="MBM4567507.1"/>
    </source>
</evidence>
<dbReference type="AlphaFoldDB" id="A0A9Q2PL06"/>
<reference evidence="1" key="1">
    <citation type="submission" date="2019-11" db="EMBL/GenBank/DDBJ databases">
        <title>Spread of Macrolides and rifampicin resistant Rhodococcus equi in clinical isolates in the USA.</title>
        <authorList>
            <person name="Alvarez-Narvaez S."/>
            <person name="Huber L."/>
            <person name="Cohen N.D."/>
            <person name="Slovis N."/>
            <person name="Greiter M."/>
            <person name="Giguere S."/>
            <person name="Hart K."/>
        </authorList>
    </citation>
    <scope>NUCLEOTIDE SEQUENCE</scope>
    <source>
        <strain evidence="1">Lh_17</strain>
    </source>
</reference>
<sequence length="195" mass="21574">MTEYRLRLHMYWLILDWVNLATNLPTPARRGAAGRAAPTREYGHPAEWASDTSALIAATLHGWHDALAEHRGETPPPSIATAESVRVAAAWHYLDPRAQALLDYAGEDPADEIRELHNKIRSALGHTRPRHVLPTPCPRADCGLRTLTRTTGMAGQPDFILCEVCGYAIRDGDYPGLIRAALDTIIDQLEPERVS</sequence>
<comment type="caution">
    <text evidence="1">The sequence shown here is derived from an EMBL/GenBank/DDBJ whole genome shotgun (WGS) entry which is preliminary data.</text>
</comment>
<dbReference type="EMBL" id="WUXR01000012">
    <property type="protein sequence ID" value="MBM4567507.1"/>
    <property type="molecule type" value="Genomic_DNA"/>
</dbReference>
<dbReference type="RefSeq" id="WP_262963571.1">
    <property type="nucleotide sequence ID" value="NZ_JAJNNF010000073.1"/>
</dbReference>
<organism evidence="1 2">
    <name type="scientific">Rhodococcus hoagii</name>
    <name type="common">Corynebacterium equii</name>
    <dbReference type="NCBI Taxonomy" id="43767"/>
    <lineage>
        <taxon>Bacteria</taxon>
        <taxon>Bacillati</taxon>
        <taxon>Actinomycetota</taxon>
        <taxon>Actinomycetes</taxon>
        <taxon>Mycobacteriales</taxon>
        <taxon>Nocardiaceae</taxon>
        <taxon>Prescottella</taxon>
    </lineage>
</organism>